<keyword evidence="2" id="KW-1185">Reference proteome</keyword>
<dbReference type="HOGENOM" id="CLU_2590658_0_0_1"/>
<dbReference type="AlphaFoldDB" id="A0A0D0AEJ4"/>
<reference evidence="1 2" key="1">
    <citation type="submission" date="2014-04" db="EMBL/GenBank/DDBJ databases">
        <authorList>
            <consortium name="DOE Joint Genome Institute"/>
            <person name="Kuo A."/>
            <person name="Kohler A."/>
            <person name="Costa M.D."/>
            <person name="Nagy L.G."/>
            <person name="Floudas D."/>
            <person name="Copeland A."/>
            <person name="Barry K.W."/>
            <person name="Cichocki N."/>
            <person name="Veneault-Fourrey C."/>
            <person name="LaButti K."/>
            <person name="Lindquist E.A."/>
            <person name="Lipzen A."/>
            <person name="Lundell T."/>
            <person name="Morin E."/>
            <person name="Murat C."/>
            <person name="Sun H."/>
            <person name="Tunlid A."/>
            <person name="Henrissat B."/>
            <person name="Grigoriev I.V."/>
            <person name="Hibbett D.S."/>
            <person name="Martin F."/>
            <person name="Nordberg H.P."/>
            <person name="Cantor M.N."/>
            <person name="Hua S.X."/>
        </authorList>
    </citation>
    <scope>NUCLEOTIDE SEQUENCE [LARGE SCALE GENOMIC DNA]</scope>
    <source>
        <strain evidence="1 2">441</strain>
    </source>
</reference>
<sequence>MCLCRTKLSKISSLFSETQGVSLAHGHVLPEVGNLHDLYSTNRHLVALCLPVWFNQHRLLSTSGTSHISEPCIGDRPEHR</sequence>
<name>A0A0D0AEJ4_9AGAM</name>
<dbReference type="Proteomes" id="UP000054018">
    <property type="component" value="Unassembled WGS sequence"/>
</dbReference>
<dbReference type="EMBL" id="KN833686">
    <property type="protein sequence ID" value="KIK30493.1"/>
    <property type="molecule type" value="Genomic_DNA"/>
</dbReference>
<gene>
    <name evidence="1" type="ORF">PISMIDRAFT_670515</name>
</gene>
<organism evidence="1 2">
    <name type="scientific">Pisolithus microcarpus 441</name>
    <dbReference type="NCBI Taxonomy" id="765257"/>
    <lineage>
        <taxon>Eukaryota</taxon>
        <taxon>Fungi</taxon>
        <taxon>Dikarya</taxon>
        <taxon>Basidiomycota</taxon>
        <taxon>Agaricomycotina</taxon>
        <taxon>Agaricomycetes</taxon>
        <taxon>Agaricomycetidae</taxon>
        <taxon>Boletales</taxon>
        <taxon>Sclerodermatineae</taxon>
        <taxon>Pisolithaceae</taxon>
        <taxon>Pisolithus</taxon>
    </lineage>
</organism>
<accession>A0A0D0AEJ4</accession>
<evidence type="ECO:0000313" key="1">
    <source>
        <dbReference type="EMBL" id="KIK30493.1"/>
    </source>
</evidence>
<protein>
    <submittedName>
        <fullName evidence="1">Uncharacterized protein</fullName>
    </submittedName>
</protein>
<proteinExistence type="predicted"/>
<reference evidence="2" key="2">
    <citation type="submission" date="2015-01" db="EMBL/GenBank/DDBJ databases">
        <title>Evolutionary Origins and Diversification of the Mycorrhizal Mutualists.</title>
        <authorList>
            <consortium name="DOE Joint Genome Institute"/>
            <consortium name="Mycorrhizal Genomics Consortium"/>
            <person name="Kohler A."/>
            <person name="Kuo A."/>
            <person name="Nagy L.G."/>
            <person name="Floudas D."/>
            <person name="Copeland A."/>
            <person name="Barry K.W."/>
            <person name="Cichocki N."/>
            <person name="Veneault-Fourrey C."/>
            <person name="LaButti K."/>
            <person name="Lindquist E.A."/>
            <person name="Lipzen A."/>
            <person name="Lundell T."/>
            <person name="Morin E."/>
            <person name="Murat C."/>
            <person name="Riley R."/>
            <person name="Ohm R."/>
            <person name="Sun H."/>
            <person name="Tunlid A."/>
            <person name="Henrissat B."/>
            <person name="Grigoriev I.V."/>
            <person name="Hibbett D.S."/>
            <person name="Martin F."/>
        </authorList>
    </citation>
    <scope>NUCLEOTIDE SEQUENCE [LARGE SCALE GENOMIC DNA]</scope>
    <source>
        <strain evidence="2">441</strain>
    </source>
</reference>
<evidence type="ECO:0000313" key="2">
    <source>
        <dbReference type="Proteomes" id="UP000054018"/>
    </source>
</evidence>